<sequence>MQFHAEAAGAPSAVRCQRLVAVDNSEAMLDFAREHRADPRIEVYSFLAIHWTADQRSAMRNIETLMAPGGECFLVFSDNIVLFDIFKAMMTQPRWAKYSDVSTREVEWRSYNVEDGLAEDLPAPRGGYNEADERDDCGDDFYY</sequence>
<evidence type="ECO:0000313" key="2">
    <source>
        <dbReference type="Proteomes" id="UP000821865"/>
    </source>
</evidence>
<evidence type="ECO:0000313" key="1">
    <source>
        <dbReference type="EMBL" id="KAH7981248.1"/>
    </source>
</evidence>
<reference evidence="1" key="1">
    <citation type="submission" date="2020-05" db="EMBL/GenBank/DDBJ databases">
        <title>Large-scale comparative analyses of tick genomes elucidate their genetic diversity and vector capacities.</title>
        <authorList>
            <person name="Jia N."/>
            <person name="Wang J."/>
            <person name="Shi W."/>
            <person name="Du L."/>
            <person name="Sun Y."/>
            <person name="Zhan W."/>
            <person name="Jiang J."/>
            <person name="Wang Q."/>
            <person name="Zhang B."/>
            <person name="Ji P."/>
            <person name="Sakyi L.B."/>
            <person name="Cui X."/>
            <person name="Yuan T."/>
            <person name="Jiang B."/>
            <person name="Yang W."/>
            <person name="Lam T.T.-Y."/>
            <person name="Chang Q."/>
            <person name="Ding S."/>
            <person name="Wang X."/>
            <person name="Zhu J."/>
            <person name="Ruan X."/>
            <person name="Zhao L."/>
            <person name="Wei J."/>
            <person name="Que T."/>
            <person name="Du C."/>
            <person name="Cheng J."/>
            <person name="Dai P."/>
            <person name="Han X."/>
            <person name="Huang E."/>
            <person name="Gao Y."/>
            <person name="Liu J."/>
            <person name="Shao H."/>
            <person name="Ye R."/>
            <person name="Li L."/>
            <person name="Wei W."/>
            <person name="Wang X."/>
            <person name="Wang C."/>
            <person name="Yang T."/>
            <person name="Huo Q."/>
            <person name="Li W."/>
            <person name="Guo W."/>
            <person name="Chen H."/>
            <person name="Zhou L."/>
            <person name="Ni X."/>
            <person name="Tian J."/>
            <person name="Zhou Y."/>
            <person name="Sheng Y."/>
            <person name="Liu T."/>
            <person name="Pan Y."/>
            <person name="Xia L."/>
            <person name="Li J."/>
            <person name="Zhao F."/>
            <person name="Cao W."/>
        </authorList>
    </citation>
    <scope>NUCLEOTIDE SEQUENCE</scope>
    <source>
        <strain evidence="1">Dsil-2018</strain>
    </source>
</reference>
<gene>
    <name evidence="1" type="ORF">HPB49_022647</name>
</gene>
<organism evidence="1 2">
    <name type="scientific">Dermacentor silvarum</name>
    <name type="common">Tick</name>
    <dbReference type="NCBI Taxonomy" id="543639"/>
    <lineage>
        <taxon>Eukaryota</taxon>
        <taxon>Metazoa</taxon>
        <taxon>Ecdysozoa</taxon>
        <taxon>Arthropoda</taxon>
        <taxon>Chelicerata</taxon>
        <taxon>Arachnida</taxon>
        <taxon>Acari</taxon>
        <taxon>Parasitiformes</taxon>
        <taxon>Ixodida</taxon>
        <taxon>Ixodoidea</taxon>
        <taxon>Ixodidae</taxon>
        <taxon>Rhipicephalinae</taxon>
        <taxon>Dermacentor</taxon>
    </lineage>
</organism>
<dbReference type="EMBL" id="CM023470">
    <property type="protein sequence ID" value="KAH7981248.1"/>
    <property type="molecule type" value="Genomic_DNA"/>
</dbReference>
<name>A0ACB8E3P6_DERSI</name>
<protein>
    <submittedName>
        <fullName evidence="1">Uncharacterized protein</fullName>
    </submittedName>
</protein>
<proteinExistence type="predicted"/>
<dbReference type="Proteomes" id="UP000821865">
    <property type="component" value="Chromosome 1"/>
</dbReference>
<comment type="caution">
    <text evidence="1">The sequence shown here is derived from an EMBL/GenBank/DDBJ whole genome shotgun (WGS) entry which is preliminary data.</text>
</comment>
<accession>A0ACB8E3P6</accession>
<keyword evidence="2" id="KW-1185">Reference proteome</keyword>